<evidence type="ECO:0000313" key="2">
    <source>
        <dbReference type="Proteomes" id="UP000199518"/>
    </source>
</evidence>
<organism evidence="1 2">
    <name type="scientific">Planctomicrobium piriforme</name>
    <dbReference type="NCBI Taxonomy" id="1576369"/>
    <lineage>
        <taxon>Bacteria</taxon>
        <taxon>Pseudomonadati</taxon>
        <taxon>Planctomycetota</taxon>
        <taxon>Planctomycetia</taxon>
        <taxon>Planctomycetales</taxon>
        <taxon>Planctomycetaceae</taxon>
        <taxon>Planctomicrobium</taxon>
    </lineage>
</organism>
<dbReference type="Pfam" id="PF18780">
    <property type="entry name" value="HNH_repeat"/>
    <property type="match status" value="1"/>
</dbReference>
<evidence type="ECO:0000313" key="1">
    <source>
        <dbReference type="EMBL" id="SFI87556.1"/>
    </source>
</evidence>
<sequence>MPPQPLAEQLIDAVRLFEAQSPHPTFESFLRAGPFSRRQILSAFGSWTKLRSAAGLASRNPSVRITDDQLLQALANLQQRLRRFPTQADIDRLSGFGSQTYRRRFGSISELSAPLNAFMSRKSHTPLLSVVDPPRSSATLRKLWQKLTIACPFLSSDLIKHPSPTPPDIAICLSVDQKLPTTHLIELQSLRP</sequence>
<accession>A0A1I3LSX5</accession>
<dbReference type="AlphaFoldDB" id="A0A1I3LSX5"/>
<dbReference type="RefSeq" id="WP_092052253.1">
    <property type="nucleotide sequence ID" value="NZ_FOQD01000013.1"/>
</dbReference>
<dbReference type="InterPro" id="IPR041025">
    <property type="entry name" value="HNH_repeat"/>
</dbReference>
<proteinExistence type="predicted"/>
<dbReference type="EMBL" id="FOQD01000013">
    <property type="protein sequence ID" value="SFI87556.1"/>
    <property type="molecule type" value="Genomic_DNA"/>
</dbReference>
<gene>
    <name evidence="1" type="ORF">SAMN05421753_11350</name>
</gene>
<keyword evidence="2" id="KW-1185">Reference proteome</keyword>
<reference evidence="2" key="1">
    <citation type="submission" date="2016-10" db="EMBL/GenBank/DDBJ databases">
        <authorList>
            <person name="Varghese N."/>
            <person name="Submissions S."/>
        </authorList>
    </citation>
    <scope>NUCLEOTIDE SEQUENCE [LARGE SCALE GENOMIC DNA]</scope>
    <source>
        <strain evidence="2">DSM 26348</strain>
    </source>
</reference>
<protein>
    <submittedName>
        <fullName evidence="1">Uncharacterized protein</fullName>
    </submittedName>
</protein>
<name>A0A1I3LSX5_9PLAN</name>
<dbReference type="Proteomes" id="UP000199518">
    <property type="component" value="Unassembled WGS sequence"/>
</dbReference>